<sequence length="492" mass="58805">MNNQTIRPTEKSVILSQSEWNNILQHMQRGEDVKIATEASHQYKKYLLEESRAMTDNWQNSLKATVKAKQNERLKVESQKIDEAVARFQKLKESDEIKRFEENVKANDQMQKLKMGPRLLESAYASSECVAVRDMQRNANAKMETMRRDVLLAMGQEAVAQDQQYAAQQKFNMSETRRKNYEHKKELREFIASKKLEDAELRRVQCEEEMLENSQIDDELAAQMTKERRILEKKKEARRLIALEAMQLAEKRRIREKQLEAIENQVASLFSMGNSIKDVKQRNDMETKRGRDEFQNNARKTALTDVKNLQSKENEMLERTVKEFQAKLKFKDQAKVEERRRLKEMQIKNHLDDLAREKIRKQREEIQRRRDIENRIRNEEVNVLFDRQKRLDTMNRIKEHRRIITEQMEERRLRDKEKDYSDLFCLDNLNEQEDKAFFKYANELVTETIEKNRPVYPIVKVVEDYKRMNNLPSKKLVYGIDELKAMRPPKPK</sequence>
<feature type="coiled-coil region" evidence="1">
    <location>
        <begin position="307"/>
        <end position="334"/>
    </location>
</feature>
<dbReference type="Proteomes" id="UP001151699">
    <property type="component" value="Chromosome X"/>
</dbReference>
<reference evidence="2" key="1">
    <citation type="submission" date="2022-07" db="EMBL/GenBank/DDBJ databases">
        <authorList>
            <person name="Trinca V."/>
            <person name="Uliana J.V.C."/>
            <person name="Torres T.T."/>
            <person name="Ward R.J."/>
            <person name="Monesi N."/>
        </authorList>
    </citation>
    <scope>NUCLEOTIDE SEQUENCE</scope>
    <source>
        <strain evidence="2">HSMRA1968</strain>
        <tissue evidence="2">Whole embryos</tissue>
    </source>
</reference>
<keyword evidence="3" id="KW-1185">Reference proteome</keyword>
<evidence type="ECO:0000256" key="1">
    <source>
        <dbReference type="SAM" id="Coils"/>
    </source>
</evidence>
<dbReference type="OrthoDB" id="331765at2759"/>
<dbReference type="AlphaFoldDB" id="A0A9Q0MVT2"/>
<evidence type="ECO:0000313" key="2">
    <source>
        <dbReference type="EMBL" id="KAJ6638459.1"/>
    </source>
</evidence>
<organism evidence="2 3">
    <name type="scientific">Pseudolycoriella hygida</name>
    <dbReference type="NCBI Taxonomy" id="35572"/>
    <lineage>
        <taxon>Eukaryota</taxon>
        <taxon>Metazoa</taxon>
        <taxon>Ecdysozoa</taxon>
        <taxon>Arthropoda</taxon>
        <taxon>Hexapoda</taxon>
        <taxon>Insecta</taxon>
        <taxon>Pterygota</taxon>
        <taxon>Neoptera</taxon>
        <taxon>Endopterygota</taxon>
        <taxon>Diptera</taxon>
        <taxon>Nematocera</taxon>
        <taxon>Sciaroidea</taxon>
        <taxon>Sciaridae</taxon>
        <taxon>Pseudolycoriella</taxon>
    </lineage>
</organism>
<name>A0A9Q0MVT2_9DIPT</name>
<protein>
    <recommendedName>
        <fullName evidence="4">Trichohyalin-plectin-homology domain-containing protein</fullName>
    </recommendedName>
</protein>
<dbReference type="PANTHER" id="PTHR39944:SF1">
    <property type="entry name" value="CALDESMON-RELATED PROTEIN-RELATED"/>
    <property type="match status" value="1"/>
</dbReference>
<dbReference type="EMBL" id="WJQU01000003">
    <property type="protein sequence ID" value="KAJ6638459.1"/>
    <property type="molecule type" value="Genomic_DNA"/>
</dbReference>
<accession>A0A9Q0MVT2</accession>
<dbReference type="PANTHER" id="PTHR39944">
    <property type="match status" value="1"/>
</dbReference>
<evidence type="ECO:0008006" key="4">
    <source>
        <dbReference type="Google" id="ProtNLM"/>
    </source>
</evidence>
<evidence type="ECO:0000313" key="3">
    <source>
        <dbReference type="Proteomes" id="UP001151699"/>
    </source>
</evidence>
<gene>
    <name evidence="2" type="ORF">Bhyg_11194</name>
</gene>
<keyword evidence="1" id="KW-0175">Coiled coil</keyword>
<comment type="caution">
    <text evidence="2">The sequence shown here is derived from an EMBL/GenBank/DDBJ whole genome shotgun (WGS) entry which is preliminary data.</text>
</comment>
<proteinExistence type="predicted"/>